<dbReference type="Proteomes" id="UP000065511">
    <property type="component" value="Chromosome"/>
</dbReference>
<dbReference type="SUPFAM" id="SSF49265">
    <property type="entry name" value="Fibronectin type III"/>
    <property type="match status" value="1"/>
</dbReference>
<evidence type="ECO:0000256" key="1">
    <source>
        <dbReference type="SAM" id="MobiDB-lite"/>
    </source>
</evidence>
<feature type="compositionally biased region" description="Acidic residues" evidence="1">
    <location>
        <begin position="59"/>
        <end position="69"/>
    </location>
</feature>
<sequence length="886" mass="96810">MKKKIHLFLIIYVIAMIFPIDWSYAIEIDQSQVEQSNEETLATSESTTEELVSESTELTSDDSSDTQESTEEKEFVETDNITNSNDINNVIGENKPEIKSGNILKIAAQDEDGFWLVDSAATLTEYLKDSQKLNFRLTNDINLGSAGYQLKDKMIIDGANHIITYNKGGTAASGFYANQANAVIEIRNTQFGNSDGSGAVGYYGIISGISAANMTIIFDGVDYYSTNGQMIYNINGSVIMRGQNRIDQRGTSTYSQEWAEINYVEIQSGHTSIQHSGTTEAFIWSSGNASANPHAGTSQIIVRENAQLDVQTNGNVMYGTLSPSYIVEKNGVFNLDKVTLASTSSKNQFFAANLTRPITFDFKENAQVDFKLPLPINLYTASGGMNIGENADVSIDVANGNAFLAYTSSLFAINMNKAKRVSFAGTSLGTLGLNGATGVNNLAFTSNYLQKIETFSSKTNTTPTQEIFKEASDLSVQGTNFTNIAGSKDPFSAQEILAMRNSQKIVFSEFVNVPNQLGLIAADETDTSVSLYGSSVNNGSPATEVKFFIFSAEEDANDLRNARQIVTLDSFDGQINTAFNSYYNVNVDSLNPNTIYWVQMIVINQAGESEFSDTEVFATKPQLSNLTANVTTTTAIINGELASDTGKWTDYSNGEAAAIPDQQADFGGMYRQVTVEYSKNKDFPKNETKSQIADLSGDKNQKFTTKLKGLEGEATYYVRVRVAGVHGEEAVLTMTPLTEFQTVTEVIKVEVPIEMAFQTQNKDIGTTQEGEISSSEYQVINKGNTATKISLTNLSKENTDANQLLLLSNFGGNVGQNELALQLLVNNNQSDTLFLTSDLANAPLSIGVLNVNEQKSLTLRGKYFNAAKQAIFPTYKMTFKVERNEE</sequence>
<dbReference type="Gene3D" id="2.60.40.10">
    <property type="entry name" value="Immunoglobulins"/>
    <property type="match status" value="1"/>
</dbReference>
<evidence type="ECO:0000313" key="4">
    <source>
        <dbReference type="Proteomes" id="UP000065511"/>
    </source>
</evidence>
<reference evidence="3 4" key="1">
    <citation type="submission" date="2015-12" db="EMBL/GenBank/DDBJ databases">
        <authorList>
            <person name="Lauer A."/>
            <person name="Humrighouse B."/>
            <person name="Loparev V."/>
            <person name="Shewmaker P.L."/>
            <person name="Whitney A.M."/>
            <person name="McLaughlin R.W."/>
        </authorList>
    </citation>
    <scope>NUCLEOTIDE SEQUENCE [LARGE SCALE GENOMIC DNA]</scope>
    <source>
        <strain evidence="3 4">LMG 23085</strain>
    </source>
</reference>
<feature type="region of interest" description="Disordered" evidence="1">
    <location>
        <begin position="37"/>
        <end position="79"/>
    </location>
</feature>
<evidence type="ECO:0000313" key="3">
    <source>
        <dbReference type="EMBL" id="ALS02856.1"/>
    </source>
</evidence>
<dbReference type="EMBL" id="CP013614">
    <property type="protein sequence ID" value="ALS02856.1"/>
    <property type="molecule type" value="Genomic_DNA"/>
</dbReference>
<keyword evidence="4" id="KW-1185">Reference proteome</keyword>
<dbReference type="CDD" id="cd00063">
    <property type="entry name" value="FN3"/>
    <property type="match status" value="1"/>
</dbReference>
<accession>A0ABM5WCD5</accession>
<dbReference type="InterPro" id="IPR036116">
    <property type="entry name" value="FN3_sf"/>
</dbReference>
<gene>
    <name evidence="3" type="ORF">ATZ33_16170</name>
</gene>
<protein>
    <recommendedName>
        <fullName evidence="2">Fibronectin type-III domain-containing protein</fullName>
    </recommendedName>
</protein>
<dbReference type="InterPro" id="IPR013783">
    <property type="entry name" value="Ig-like_fold"/>
</dbReference>
<name>A0ABM5WCD5_9ENTE</name>
<feature type="domain" description="Fibronectin type-III" evidence="2">
    <location>
        <begin position="513"/>
        <end position="622"/>
    </location>
</feature>
<organism evidence="3 4">
    <name type="scientific">Enterococcus silesiacus</name>
    <dbReference type="NCBI Taxonomy" id="332949"/>
    <lineage>
        <taxon>Bacteria</taxon>
        <taxon>Bacillati</taxon>
        <taxon>Bacillota</taxon>
        <taxon>Bacilli</taxon>
        <taxon>Lactobacillales</taxon>
        <taxon>Enterococcaceae</taxon>
        <taxon>Enterococcus</taxon>
    </lineage>
</organism>
<dbReference type="PROSITE" id="PS50853">
    <property type="entry name" value="FN3"/>
    <property type="match status" value="1"/>
</dbReference>
<dbReference type="RefSeq" id="WP_071877592.1">
    <property type="nucleotide sequence ID" value="NZ_JXLC01000010.1"/>
</dbReference>
<dbReference type="InterPro" id="IPR003961">
    <property type="entry name" value="FN3_dom"/>
</dbReference>
<proteinExistence type="predicted"/>
<evidence type="ECO:0000259" key="2">
    <source>
        <dbReference type="PROSITE" id="PS50853"/>
    </source>
</evidence>